<dbReference type="InterPro" id="IPR025282">
    <property type="entry name" value="DUF4214"/>
</dbReference>
<protein>
    <submittedName>
        <fullName evidence="2">DUF4214 domain-containing protein</fullName>
    </submittedName>
</protein>
<evidence type="ECO:0000313" key="3">
    <source>
        <dbReference type="Proteomes" id="UP000444318"/>
    </source>
</evidence>
<name>A0A843SJ16_9BURK</name>
<reference evidence="2 3" key="1">
    <citation type="submission" date="2019-10" db="EMBL/GenBank/DDBJ databases">
        <title>Two novel species isolated from a subtropical stream in China.</title>
        <authorList>
            <person name="Lu H."/>
        </authorList>
    </citation>
    <scope>NUCLEOTIDE SEQUENCE [LARGE SCALE GENOMIC DNA]</scope>
    <source>
        <strain evidence="2 3">FT103W</strain>
    </source>
</reference>
<keyword evidence="3" id="KW-1185">Reference proteome</keyword>
<dbReference type="Proteomes" id="UP000444318">
    <property type="component" value="Unassembled WGS sequence"/>
</dbReference>
<sequence>MSSTTFEIEKLYIEFFNRPADAGGLQFYVNAVNNGATITQVAHAMENSAEYKANFTTQWSTGVDSSVDHAFMNMFDHHASMQELNVWGYKFMDALVNHTPTSDVIMQIADAATGADLQHLMQKVTNALPVQLVGVQSHEVHDVAIA</sequence>
<dbReference type="EMBL" id="WHUF01000006">
    <property type="protein sequence ID" value="MQA22478.1"/>
    <property type="molecule type" value="Genomic_DNA"/>
</dbReference>
<feature type="domain" description="DUF4214" evidence="1">
    <location>
        <begin position="8"/>
        <end position="55"/>
    </location>
</feature>
<dbReference type="RefSeq" id="WP_152807898.1">
    <property type="nucleotide sequence ID" value="NZ_WHUF01000006.1"/>
</dbReference>
<evidence type="ECO:0000313" key="2">
    <source>
        <dbReference type="EMBL" id="MQA22478.1"/>
    </source>
</evidence>
<dbReference type="Pfam" id="PF13946">
    <property type="entry name" value="DUF4214"/>
    <property type="match status" value="1"/>
</dbReference>
<proteinExistence type="predicted"/>
<accession>A0A843SJ16</accession>
<evidence type="ECO:0000259" key="1">
    <source>
        <dbReference type="Pfam" id="PF13946"/>
    </source>
</evidence>
<comment type="caution">
    <text evidence="2">The sequence shown here is derived from an EMBL/GenBank/DDBJ whole genome shotgun (WGS) entry which is preliminary data.</text>
</comment>
<gene>
    <name evidence="2" type="ORF">GEV01_23460</name>
</gene>
<dbReference type="AlphaFoldDB" id="A0A843SJ16"/>
<organism evidence="2 3">
    <name type="scientific">Rugamonas rivuli</name>
    <dbReference type="NCBI Taxonomy" id="2743358"/>
    <lineage>
        <taxon>Bacteria</taxon>
        <taxon>Pseudomonadati</taxon>
        <taxon>Pseudomonadota</taxon>
        <taxon>Betaproteobacteria</taxon>
        <taxon>Burkholderiales</taxon>
        <taxon>Oxalobacteraceae</taxon>
        <taxon>Telluria group</taxon>
        <taxon>Rugamonas</taxon>
    </lineage>
</organism>